<gene>
    <name evidence="2" type="ORF">Tci_921272</name>
</gene>
<comment type="caution">
    <text evidence="2">The sequence shown here is derived from an EMBL/GenBank/DDBJ whole genome shotgun (WGS) entry which is preliminary data.</text>
</comment>
<reference evidence="2" key="1">
    <citation type="journal article" date="2019" name="Sci. Rep.">
        <title>Draft genome of Tanacetum cinerariifolium, the natural source of mosquito coil.</title>
        <authorList>
            <person name="Yamashiro T."/>
            <person name="Shiraishi A."/>
            <person name="Satake H."/>
            <person name="Nakayama K."/>
        </authorList>
    </citation>
    <scope>NUCLEOTIDE SEQUENCE</scope>
</reference>
<proteinExistence type="predicted"/>
<organism evidence="2">
    <name type="scientific">Tanacetum cinerariifolium</name>
    <name type="common">Dalmatian daisy</name>
    <name type="synonym">Chrysanthemum cinerariifolium</name>
    <dbReference type="NCBI Taxonomy" id="118510"/>
    <lineage>
        <taxon>Eukaryota</taxon>
        <taxon>Viridiplantae</taxon>
        <taxon>Streptophyta</taxon>
        <taxon>Embryophyta</taxon>
        <taxon>Tracheophyta</taxon>
        <taxon>Spermatophyta</taxon>
        <taxon>Magnoliopsida</taxon>
        <taxon>eudicotyledons</taxon>
        <taxon>Gunneridae</taxon>
        <taxon>Pentapetalae</taxon>
        <taxon>asterids</taxon>
        <taxon>campanulids</taxon>
        <taxon>Asterales</taxon>
        <taxon>Asteraceae</taxon>
        <taxon>Asteroideae</taxon>
        <taxon>Anthemideae</taxon>
        <taxon>Anthemidinae</taxon>
        <taxon>Tanacetum</taxon>
    </lineage>
</organism>
<feature type="region of interest" description="Disordered" evidence="1">
    <location>
        <begin position="103"/>
        <end position="124"/>
    </location>
</feature>
<feature type="compositionally biased region" description="Acidic residues" evidence="1">
    <location>
        <begin position="1"/>
        <end position="31"/>
    </location>
</feature>
<feature type="non-terminal residue" evidence="2">
    <location>
        <position position="1"/>
    </location>
</feature>
<feature type="region of interest" description="Disordered" evidence="1">
    <location>
        <begin position="1"/>
        <end position="70"/>
    </location>
</feature>
<name>A0A699WQ42_TANCI</name>
<sequence>GGDEGDDEDESSDDDEDDDIDIKGDEEEDEYLAPADSTVVALPAVDNAPSAKETEPFETDESVATPPPHHAYHVTARMSIRPQTPISLPLDTEIARLMAIPTPLPSPLSLLSSPLPQIPSPPLP</sequence>
<accession>A0A699WQ42</accession>
<dbReference type="AlphaFoldDB" id="A0A699WQ42"/>
<evidence type="ECO:0000256" key="1">
    <source>
        <dbReference type="SAM" id="MobiDB-lite"/>
    </source>
</evidence>
<protein>
    <submittedName>
        <fullName evidence="2">Uncharacterized protein</fullName>
    </submittedName>
</protein>
<dbReference type="EMBL" id="BKCJ011739457">
    <property type="protein sequence ID" value="GFD49303.1"/>
    <property type="molecule type" value="Genomic_DNA"/>
</dbReference>
<evidence type="ECO:0000313" key="2">
    <source>
        <dbReference type="EMBL" id="GFD49303.1"/>
    </source>
</evidence>
<feature type="non-terminal residue" evidence="2">
    <location>
        <position position="124"/>
    </location>
</feature>